<dbReference type="RefSeq" id="WP_340343046.1">
    <property type="nucleotide sequence ID" value="NZ_JBBKZT010000006.1"/>
</dbReference>
<evidence type="ECO:0000313" key="2">
    <source>
        <dbReference type="EMBL" id="MEJ8847914.1"/>
    </source>
</evidence>
<organism evidence="2 3">
    <name type="scientific">Variovorax rhizosphaerae</name>
    <dbReference type="NCBI Taxonomy" id="1836200"/>
    <lineage>
        <taxon>Bacteria</taxon>
        <taxon>Pseudomonadati</taxon>
        <taxon>Pseudomonadota</taxon>
        <taxon>Betaproteobacteria</taxon>
        <taxon>Burkholderiales</taxon>
        <taxon>Comamonadaceae</taxon>
        <taxon>Variovorax</taxon>
    </lineage>
</organism>
<evidence type="ECO:0000313" key="3">
    <source>
        <dbReference type="Proteomes" id="UP001385892"/>
    </source>
</evidence>
<protein>
    <submittedName>
        <fullName evidence="2">Uncharacterized protein</fullName>
    </submittedName>
</protein>
<feature type="region of interest" description="Disordered" evidence="1">
    <location>
        <begin position="26"/>
        <end position="45"/>
    </location>
</feature>
<accession>A0ABU8WKI6</accession>
<dbReference type="EMBL" id="JBBKZT010000006">
    <property type="protein sequence ID" value="MEJ8847914.1"/>
    <property type="molecule type" value="Genomic_DNA"/>
</dbReference>
<reference evidence="2 3" key="1">
    <citation type="submission" date="2024-03" db="EMBL/GenBank/DDBJ databases">
        <title>Novel species of the genus Variovorax.</title>
        <authorList>
            <person name="Liu Q."/>
            <person name="Xin Y.-H."/>
        </authorList>
    </citation>
    <scope>NUCLEOTIDE SEQUENCE [LARGE SCALE GENOMIC DNA]</scope>
    <source>
        <strain evidence="2 3">KACC 18900</strain>
    </source>
</reference>
<keyword evidence="3" id="KW-1185">Reference proteome</keyword>
<dbReference type="Proteomes" id="UP001385892">
    <property type="component" value="Unassembled WGS sequence"/>
</dbReference>
<gene>
    <name evidence="2" type="ORF">WKW82_14735</name>
</gene>
<evidence type="ECO:0000256" key="1">
    <source>
        <dbReference type="SAM" id="MobiDB-lite"/>
    </source>
</evidence>
<name>A0ABU8WKI6_9BURK</name>
<comment type="caution">
    <text evidence="2">The sequence shown here is derived from an EMBL/GenBank/DDBJ whole genome shotgun (WGS) entry which is preliminary data.</text>
</comment>
<sequence>MPQFNNILIVTEDQVGEGSPLLVPGVSSDLRKGAHGTATAGKSTR</sequence>
<proteinExistence type="predicted"/>